<evidence type="ECO:0000313" key="2">
    <source>
        <dbReference type="Proteomes" id="UP000251889"/>
    </source>
</evidence>
<dbReference type="EMBL" id="QMFY01000034">
    <property type="protein sequence ID" value="RAV97619.1"/>
    <property type="molecule type" value="Genomic_DNA"/>
</dbReference>
<sequence length="186" mass="22407">MSKIIRDKGEKLSKIEYWKKWEIFELFDDLHEAEQLLNSRKSKGYRHDKFKTEFTEEFGEIEGDNVADFTRIWQWFSPNNEWDKVVGPEGEELRRRIFKRTDRWKRNQEFIPWTKVSLKEEFGIVLDKTVDNNVVGLIRWDTEKETDVEDWRGLFGSFLQSGGQVVDHDHKFKFIDDKGELKKVSR</sequence>
<reference evidence="1 2" key="1">
    <citation type="submission" date="2018-06" db="EMBL/GenBank/DDBJ databases">
        <title>Chryseolinea flavus sp. nov., a member of the phylum Bacteroidetes isolated from soil.</title>
        <authorList>
            <person name="Li Y."/>
            <person name="Wang J."/>
        </authorList>
    </citation>
    <scope>NUCLEOTIDE SEQUENCE [LARGE SCALE GENOMIC DNA]</scope>
    <source>
        <strain evidence="1 2">SDU1-6</strain>
    </source>
</reference>
<comment type="caution">
    <text evidence="1">The sequence shown here is derived from an EMBL/GenBank/DDBJ whole genome shotgun (WGS) entry which is preliminary data.</text>
</comment>
<proteinExistence type="predicted"/>
<dbReference type="AlphaFoldDB" id="A0A364XUI9"/>
<name>A0A364XUI9_9BACT</name>
<accession>A0A364XUI9</accession>
<dbReference type="Proteomes" id="UP000251889">
    <property type="component" value="Unassembled WGS sequence"/>
</dbReference>
<organism evidence="1 2">
    <name type="scientific">Pseudochryseolinea flava</name>
    <dbReference type="NCBI Taxonomy" id="2059302"/>
    <lineage>
        <taxon>Bacteria</taxon>
        <taxon>Pseudomonadati</taxon>
        <taxon>Bacteroidota</taxon>
        <taxon>Cytophagia</taxon>
        <taxon>Cytophagales</taxon>
        <taxon>Fulvivirgaceae</taxon>
        <taxon>Pseudochryseolinea</taxon>
    </lineage>
</organism>
<gene>
    <name evidence="1" type="ORF">DQQ10_27530</name>
</gene>
<dbReference type="OrthoDB" id="1262835at2"/>
<keyword evidence="2" id="KW-1185">Reference proteome</keyword>
<evidence type="ECO:0000313" key="1">
    <source>
        <dbReference type="EMBL" id="RAV97619.1"/>
    </source>
</evidence>
<protein>
    <submittedName>
        <fullName evidence="1">Uncharacterized protein</fullName>
    </submittedName>
</protein>